<evidence type="ECO:0000256" key="1">
    <source>
        <dbReference type="ARBA" id="ARBA00010605"/>
    </source>
</evidence>
<keyword evidence="5 7" id="KW-0687">Ribonucleoprotein</keyword>
<dbReference type="SUPFAM" id="SSF55653">
    <property type="entry name" value="Ribosomal protein L9 C-domain"/>
    <property type="match status" value="1"/>
</dbReference>
<dbReference type="GO" id="GO:0005840">
    <property type="term" value="C:ribosome"/>
    <property type="evidence" value="ECO:0007669"/>
    <property type="project" value="UniProtKB-KW"/>
</dbReference>
<dbReference type="Pfam" id="PF01281">
    <property type="entry name" value="Ribosomal_L9_N"/>
    <property type="match status" value="1"/>
</dbReference>
<evidence type="ECO:0000256" key="7">
    <source>
        <dbReference type="HAMAP-Rule" id="MF_00503"/>
    </source>
</evidence>
<keyword evidence="4 7" id="KW-0689">Ribosomal protein</keyword>
<proteinExistence type="inferred from homology"/>
<dbReference type="InterPro" id="IPR020069">
    <property type="entry name" value="Ribosomal_bL9_C"/>
</dbReference>
<dbReference type="InterPro" id="IPR036935">
    <property type="entry name" value="Ribosomal_bL9_N_sf"/>
</dbReference>
<accession>A0A1J4RTK5</accession>
<protein>
    <recommendedName>
        <fullName evidence="6 7">Large ribosomal subunit protein bL9</fullName>
    </recommendedName>
</protein>
<organism evidence="10 11">
    <name type="scientific">Candidatus Berkelbacteria bacterium CG1_02_42_45</name>
    <dbReference type="NCBI Taxonomy" id="1805036"/>
    <lineage>
        <taxon>Bacteria</taxon>
        <taxon>Candidatus Berkelbacteria</taxon>
    </lineage>
</organism>
<comment type="caution">
    <text evidence="10">The sequence shown here is derived from an EMBL/GenBank/DDBJ whole genome shotgun (WGS) entry which is preliminary data.</text>
</comment>
<dbReference type="HAMAP" id="MF_00503">
    <property type="entry name" value="Ribosomal_bL9"/>
    <property type="match status" value="1"/>
</dbReference>
<dbReference type="AlphaFoldDB" id="A0A1J4RTK5"/>
<gene>
    <name evidence="7" type="primary">rplI</name>
    <name evidence="10" type="ORF">AUJ40_01380</name>
</gene>
<dbReference type="InterPro" id="IPR020070">
    <property type="entry name" value="Ribosomal_bL9_N"/>
</dbReference>
<dbReference type="InterPro" id="IPR009027">
    <property type="entry name" value="Ribosomal_bL9/RNase_H1_N"/>
</dbReference>
<sequence length="151" mass="16609">MKVILTADIKNIGLKSDEKEVKPGFARNFLFPRKLAVSADSLEGLKLLLAKKSETEKHQEEAKKIVEVAKQNLGITLTFERKASKGGRLFGSVSTGEIKSRAEEKLGTLVQSVKPNVAVKTTGAHKFTLILKENQKLDARVNILALNEGKR</sequence>
<evidence type="ECO:0000259" key="8">
    <source>
        <dbReference type="Pfam" id="PF01281"/>
    </source>
</evidence>
<dbReference type="InterPro" id="IPR036791">
    <property type="entry name" value="Ribosomal_bL9_C_sf"/>
</dbReference>
<dbReference type="Pfam" id="PF03948">
    <property type="entry name" value="Ribosomal_L9_C"/>
    <property type="match status" value="1"/>
</dbReference>
<dbReference type="Gene3D" id="3.10.430.100">
    <property type="entry name" value="Ribosomal protein L9, C-terminal domain"/>
    <property type="match status" value="1"/>
</dbReference>
<keyword evidence="2 7" id="KW-0699">rRNA-binding</keyword>
<dbReference type="GO" id="GO:1990904">
    <property type="term" value="C:ribonucleoprotein complex"/>
    <property type="evidence" value="ECO:0007669"/>
    <property type="project" value="UniProtKB-KW"/>
</dbReference>
<dbReference type="GO" id="GO:0003735">
    <property type="term" value="F:structural constituent of ribosome"/>
    <property type="evidence" value="ECO:0007669"/>
    <property type="project" value="InterPro"/>
</dbReference>
<comment type="similarity">
    <text evidence="1 7">Belongs to the bacterial ribosomal protein bL9 family.</text>
</comment>
<dbReference type="PANTHER" id="PTHR21368">
    <property type="entry name" value="50S RIBOSOMAL PROTEIN L9"/>
    <property type="match status" value="1"/>
</dbReference>
<dbReference type="InterPro" id="IPR020594">
    <property type="entry name" value="Ribosomal_bL9_bac/chp"/>
</dbReference>
<evidence type="ECO:0000256" key="6">
    <source>
        <dbReference type="ARBA" id="ARBA00035292"/>
    </source>
</evidence>
<dbReference type="InterPro" id="IPR000244">
    <property type="entry name" value="Ribosomal_bL9"/>
</dbReference>
<evidence type="ECO:0000256" key="3">
    <source>
        <dbReference type="ARBA" id="ARBA00022884"/>
    </source>
</evidence>
<evidence type="ECO:0000256" key="2">
    <source>
        <dbReference type="ARBA" id="ARBA00022730"/>
    </source>
</evidence>
<evidence type="ECO:0000256" key="5">
    <source>
        <dbReference type="ARBA" id="ARBA00023274"/>
    </source>
</evidence>
<feature type="domain" description="Ribosomal protein L9" evidence="8">
    <location>
        <begin position="1"/>
        <end position="40"/>
    </location>
</feature>
<dbReference type="Proteomes" id="UP000182753">
    <property type="component" value="Unassembled WGS sequence"/>
</dbReference>
<dbReference type="EMBL" id="MNUJ01000027">
    <property type="protein sequence ID" value="OIN89738.1"/>
    <property type="molecule type" value="Genomic_DNA"/>
</dbReference>
<evidence type="ECO:0000313" key="10">
    <source>
        <dbReference type="EMBL" id="OIN89738.1"/>
    </source>
</evidence>
<name>A0A1J4RTK5_9BACT</name>
<dbReference type="GO" id="GO:0019843">
    <property type="term" value="F:rRNA binding"/>
    <property type="evidence" value="ECO:0007669"/>
    <property type="project" value="UniProtKB-UniRule"/>
</dbReference>
<evidence type="ECO:0000259" key="9">
    <source>
        <dbReference type="Pfam" id="PF03948"/>
    </source>
</evidence>
<dbReference type="SUPFAM" id="SSF55658">
    <property type="entry name" value="L9 N-domain-like"/>
    <property type="match status" value="1"/>
</dbReference>
<evidence type="ECO:0000313" key="11">
    <source>
        <dbReference type="Proteomes" id="UP000182753"/>
    </source>
</evidence>
<dbReference type="GO" id="GO:0006412">
    <property type="term" value="P:translation"/>
    <property type="evidence" value="ECO:0007669"/>
    <property type="project" value="UniProtKB-UniRule"/>
</dbReference>
<dbReference type="Gene3D" id="3.40.5.10">
    <property type="entry name" value="Ribosomal protein L9, N-terminal domain"/>
    <property type="match status" value="1"/>
</dbReference>
<comment type="function">
    <text evidence="7">Binds to the 23S rRNA.</text>
</comment>
<evidence type="ECO:0000256" key="4">
    <source>
        <dbReference type="ARBA" id="ARBA00022980"/>
    </source>
</evidence>
<keyword evidence="3 7" id="KW-0694">RNA-binding</keyword>
<dbReference type="NCBIfam" id="TIGR00158">
    <property type="entry name" value="L9"/>
    <property type="match status" value="1"/>
</dbReference>
<feature type="domain" description="Large ribosomal subunit protein bL9 C-terminal" evidence="9">
    <location>
        <begin position="71"/>
        <end position="143"/>
    </location>
</feature>
<reference evidence="10 11" key="1">
    <citation type="journal article" date="2016" name="Environ. Microbiol.">
        <title>Genomic resolution of a cold subsurface aquifer community provides metabolic insights for novel microbes adapted to high CO concentrations.</title>
        <authorList>
            <person name="Probst A.J."/>
            <person name="Castelle C.J."/>
            <person name="Singh A."/>
            <person name="Brown C.T."/>
            <person name="Anantharaman K."/>
            <person name="Sharon I."/>
            <person name="Hug L.A."/>
            <person name="Burstein D."/>
            <person name="Emerson J.B."/>
            <person name="Thomas B.C."/>
            <person name="Banfield J.F."/>
        </authorList>
    </citation>
    <scope>NUCLEOTIDE SEQUENCE [LARGE SCALE GENOMIC DNA]</scope>
    <source>
        <strain evidence="10">CG1_02_42_45</strain>
    </source>
</reference>